<dbReference type="NCBIfam" id="NF006743">
    <property type="entry name" value="PRK09270.1-2"/>
    <property type="match status" value="1"/>
</dbReference>
<dbReference type="OrthoDB" id="1550976at2"/>
<keyword evidence="3" id="KW-1185">Reference proteome</keyword>
<organism evidence="2 3">
    <name type="scientific">Pseudomonas duriflava</name>
    <dbReference type="NCBI Taxonomy" id="459528"/>
    <lineage>
        <taxon>Bacteria</taxon>
        <taxon>Pseudomonadati</taxon>
        <taxon>Pseudomonadota</taxon>
        <taxon>Gammaproteobacteria</taxon>
        <taxon>Pseudomonadales</taxon>
        <taxon>Pseudomonadaceae</taxon>
        <taxon>Pseudomonas</taxon>
    </lineage>
</organism>
<protein>
    <submittedName>
        <fullName evidence="2">Pantothenate kinase</fullName>
    </submittedName>
</protein>
<evidence type="ECO:0000313" key="3">
    <source>
        <dbReference type="Proteomes" id="UP000316905"/>
    </source>
</evidence>
<dbReference type="InterPro" id="IPR006083">
    <property type="entry name" value="PRK/URK"/>
</dbReference>
<accession>A0A562PV12</accession>
<feature type="domain" description="Phosphoribulokinase/uridine kinase" evidence="1">
    <location>
        <begin position="31"/>
        <end position="208"/>
    </location>
</feature>
<dbReference type="Proteomes" id="UP000316905">
    <property type="component" value="Unassembled WGS sequence"/>
</dbReference>
<evidence type="ECO:0000313" key="2">
    <source>
        <dbReference type="EMBL" id="TWI48000.1"/>
    </source>
</evidence>
<dbReference type="Pfam" id="PF00485">
    <property type="entry name" value="PRK"/>
    <property type="match status" value="1"/>
</dbReference>
<reference evidence="2 3" key="1">
    <citation type="journal article" date="2015" name="Stand. Genomic Sci.">
        <title>Genomic Encyclopedia of Bacterial and Archaeal Type Strains, Phase III: the genomes of soil and plant-associated and newly described type strains.</title>
        <authorList>
            <person name="Whitman W.B."/>
            <person name="Woyke T."/>
            <person name="Klenk H.P."/>
            <person name="Zhou Y."/>
            <person name="Lilburn T.G."/>
            <person name="Beck B.J."/>
            <person name="De Vos P."/>
            <person name="Vandamme P."/>
            <person name="Eisen J.A."/>
            <person name="Garrity G."/>
            <person name="Hugenholtz P."/>
            <person name="Kyrpides N.C."/>
        </authorList>
    </citation>
    <scope>NUCLEOTIDE SEQUENCE [LARGE SCALE GENOMIC DNA]</scope>
    <source>
        <strain evidence="2 3">CGMCC 1.6858</strain>
    </source>
</reference>
<gene>
    <name evidence="2" type="ORF">IQ22_04193</name>
</gene>
<dbReference type="InterPro" id="IPR027417">
    <property type="entry name" value="P-loop_NTPase"/>
</dbReference>
<dbReference type="RefSeq" id="WP_145145451.1">
    <property type="nucleotide sequence ID" value="NZ_VLKY01000021.1"/>
</dbReference>
<dbReference type="GO" id="GO:0005524">
    <property type="term" value="F:ATP binding"/>
    <property type="evidence" value="ECO:0007669"/>
    <property type="project" value="InterPro"/>
</dbReference>
<dbReference type="GO" id="GO:0016301">
    <property type="term" value="F:kinase activity"/>
    <property type="evidence" value="ECO:0007669"/>
    <property type="project" value="UniProtKB-KW"/>
</dbReference>
<dbReference type="EMBL" id="VLKY01000021">
    <property type="protein sequence ID" value="TWI48000.1"/>
    <property type="molecule type" value="Genomic_DNA"/>
</dbReference>
<dbReference type="AlphaFoldDB" id="A0A562PV12"/>
<keyword evidence="2" id="KW-0808">Transferase</keyword>
<comment type="caution">
    <text evidence="2">The sequence shown here is derived from an EMBL/GenBank/DDBJ whole genome shotgun (WGS) entry which is preliminary data.</text>
</comment>
<keyword evidence="2" id="KW-0418">Kinase</keyword>
<dbReference type="Gene3D" id="3.40.50.300">
    <property type="entry name" value="P-loop containing nucleotide triphosphate hydrolases"/>
    <property type="match status" value="2"/>
</dbReference>
<name>A0A562PV12_9PSED</name>
<evidence type="ECO:0000259" key="1">
    <source>
        <dbReference type="Pfam" id="PF00485"/>
    </source>
</evidence>
<proteinExistence type="predicted"/>
<dbReference type="PANTHER" id="PTHR10285">
    <property type="entry name" value="URIDINE KINASE"/>
    <property type="match status" value="1"/>
</dbReference>
<sequence>MPEPLLAQVTLPPNLVEHAEALIQDGRRHLLGIAGPPGSGKSTLAELLAASLGERAIVVPMDGFHLANRELARLGRADRKGAPDTFDAHGYRALLKRLRQAHPAETVYAPAFHRDIEEAIAGSILVPAEVPLVISEGNYLLLDQAPWAGIKDLFDECWYVAVDDQQRRSRLVNRHIRFGRSQEAAEAWVDHTDEPNARLIAAYREHADRIINWSD</sequence>
<dbReference type="SUPFAM" id="SSF52540">
    <property type="entry name" value="P-loop containing nucleoside triphosphate hydrolases"/>
    <property type="match status" value="1"/>
</dbReference>